<sequence>MSLIPHHFFPRSAFDMEKWFRQPHHQLSHHMAPTTLDLFDPFDELDHVIGRNLQWLSKPEFVQPFQALMPRVPQKYRIIVDCVGYKPESIKTELDGHKLRVIGHEEVRHEGEDFSVKEFKKTYQLPAHSEVDKLVSFMTSHGQLVIEVPLKETSLHQNTDLFPQIVDMEDGSKAVQMKFSVPENIDPSKITVNVKDRDLIVKAEDRIEKPDGISKFYYYKRTTLPENTDFEHLKCNYDNHKISINAPLNMNFRQYKTVPIEHKKHEPKQISHN</sequence>
<protein>
    <recommendedName>
        <fullName evidence="3">SHSP domain-containing protein</fullName>
    </recommendedName>
</protein>
<dbReference type="Gene3D" id="2.60.40.790">
    <property type="match status" value="2"/>
</dbReference>
<evidence type="ECO:0000256" key="2">
    <source>
        <dbReference type="RuleBase" id="RU003616"/>
    </source>
</evidence>
<evidence type="ECO:0000313" key="4">
    <source>
        <dbReference type="EMBL" id="CAF0735214.1"/>
    </source>
</evidence>
<comment type="caution">
    <text evidence="4">The sequence shown here is derived from an EMBL/GenBank/DDBJ whole genome shotgun (WGS) entry which is preliminary data.</text>
</comment>
<name>A0A813N855_9BILA</name>
<dbReference type="CDD" id="cd00298">
    <property type="entry name" value="ACD_sHsps_p23-like"/>
    <property type="match status" value="1"/>
</dbReference>
<organism evidence="4 5">
    <name type="scientific">Brachionus calyciflorus</name>
    <dbReference type="NCBI Taxonomy" id="104777"/>
    <lineage>
        <taxon>Eukaryota</taxon>
        <taxon>Metazoa</taxon>
        <taxon>Spiralia</taxon>
        <taxon>Gnathifera</taxon>
        <taxon>Rotifera</taxon>
        <taxon>Eurotatoria</taxon>
        <taxon>Monogononta</taxon>
        <taxon>Pseudotrocha</taxon>
        <taxon>Ploima</taxon>
        <taxon>Brachionidae</taxon>
        <taxon>Brachionus</taxon>
    </lineage>
</organism>
<keyword evidence="5" id="KW-1185">Reference proteome</keyword>
<dbReference type="CDD" id="cd06526">
    <property type="entry name" value="metazoan_ACD"/>
    <property type="match status" value="1"/>
</dbReference>
<evidence type="ECO:0000313" key="5">
    <source>
        <dbReference type="Proteomes" id="UP000663879"/>
    </source>
</evidence>
<dbReference type="AlphaFoldDB" id="A0A813N855"/>
<comment type="similarity">
    <text evidence="1 2">Belongs to the small heat shock protein (HSP20) family.</text>
</comment>
<dbReference type="GO" id="GO:0042026">
    <property type="term" value="P:protein refolding"/>
    <property type="evidence" value="ECO:0007669"/>
    <property type="project" value="TreeGrafter"/>
</dbReference>
<dbReference type="PANTHER" id="PTHR45640">
    <property type="entry name" value="HEAT SHOCK PROTEIN HSP-12.2-RELATED"/>
    <property type="match status" value="1"/>
</dbReference>
<dbReference type="PANTHER" id="PTHR45640:SF26">
    <property type="entry name" value="RE23625P"/>
    <property type="match status" value="1"/>
</dbReference>
<dbReference type="GO" id="GO:0005634">
    <property type="term" value="C:nucleus"/>
    <property type="evidence" value="ECO:0007669"/>
    <property type="project" value="TreeGrafter"/>
</dbReference>
<feature type="domain" description="SHSP" evidence="3">
    <location>
        <begin position="56"/>
        <end position="169"/>
    </location>
</feature>
<dbReference type="InterPro" id="IPR002068">
    <property type="entry name" value="A-crystallin/Hsp20_dom"/>
</dbReference>
<dbReference type="GO" id="GO:0051082">
    <property type="term" value="F:unfolded protein binding"/>
    <property type="evidence" value="ECO:0007669"/>
    <property type="project" value="TreeGrafter"/>
</dbReference>
<dbReference type="InterPro" id="IPR008978">
    <property type="entry name" value="HSP20-like_chaperone"/>
</dbReference>
<dbReference type="GO" id="GO:0009408">
    <property type="term" value="P:response to heat"/>
    <property type="evidence" value="ECO:0007669"/>
    <property type="project" value="TreeGrafter"/>
</dbReference>
<evidence type="ECO:0000256" key="1">
    <source>
        <dbReference type="PROSITE-ProRule" id="PRU00285"/>
    </source>
</evidence>
<accession>A0A813N855</accession>
<evidence type="ECO:0000259" key="3">
    <source>
        <dbReference type="PROSITE" id="PS01031"/>
    </source>
</evidence>
<dbReference type="SUPFAM" id="SSF49764">
    <property type="entry name" value="HSP20-like chaperones"/>
    <property type="match status" value="2"/>
</dbReference>
<reference evidence="4" key="1">
    <citation type="submission" date="2021-02" db="EMBL/GenBank/DDBJ databases">
        <authorList>
            <person name="Nowell W R."/>
        </authorList>
    </citation>
    <scope>NUCLEOTIDE SEQUENCE</scope>
    <source>
        <strain evidence="4">Ploen Becks lab</strain>
    </source>
</reference>
<dbReference type="Proteomes" id="UP000663879">
    <property type="component" value="Unassembled WGS sequence"/>
</dbReference>
<proteinExistence type="inferred from homology"/>
<dbReference type="GO" id="GO:0005737">
    <property type="term" value="C:cytoplasm"/>
    <property type="evidence" value="ECO:0007669"/>
    <property type="project" value="TreeGrafter"/>
</dbReference>
<dbReference type="EMBL" id="CAJNOC010000261">
    <property type="protein sequence ID" value="CAF0735214.1"/>
    <property type="molecule type" value="Genomic_DNA"/>
</dbReference>
<dbReference type="PROSITE" id="PS01031">
    <property type="entry name" value="SHSP"/>
    <property type="match status" value="1"/>
</dbReference>
<dbReference type="InterPro" id="IPR001436">
    <property type="entry name" value="Alpha-crystallin/sHSP_animal"/>
</dbReference>
<gene>
    <name evidence="4" type="ORF">OXX778_LOCUS3087</name>
</gene>
<dbReference type="Pfam" id="PF00011">
    <property type="entry name" value="HSP20"/>
    <property type="match status" value="2"/>
</dbReference>
<dbReference type="OrthoDB" id="1431247at2759"/>